<evidence type="ECO:0000313" key="4">
    <source>
        <dbReference type="EMBL" id="PXF47633.1"/>
    </source>
</evidence>
<feature type="domain" description="DDE Tnp4" evidence="3">
    <location>
        <begin position="195"/>
        <end position="327"/>
    </location>
</feature>
<dbReference type="GO" id="GO:0046872">
    <property type="term" value="F:metal ion binding"/>
    <property type="evidence" value="ECO:0007669"/>
    <property type="project" value="UniProtKB-KW"/>
</dbReference>
<keyword evidence="5" id="KW-1185">Reference proteome</keyword>
<dbReference type="EMBL" id="NBIV01000022">
    <property type="protein sequence ID" value="PXF47633.1"/>
    <property type="molecule type" value="Genomic_DNA"/>
</dbReference>
<evidence type="ECO:0000256" key="2">
    <source>
        <dbReference type="ARBA" id="ARBA00022723"/>
    </source>
</evidence>
<dbReference type="InterPro" id="IPR027806">
    <property type="entry name" value="HARBI1_dom"/>
</dbReference>
<dbReference type="PANTHER" id="PTHR34615">
    <property type="entry name" value="PX DOMAIN-CONTAINING PROTEIN"/>
    <property type="match status" value="1"/>
</dbReference>
<evidence type="ECO:0000313" key="5">
    <source>
        <dbReference type="Proteomes" id="UP000247409"/>
    </source>
</evidence>
<evidence type="ECO:0000256" key="1">
    <source>
        <dbReference type="ARBA" id="ARBA00001968"/>
    </source>
</evidence>
<comment type="cofactor">
    <cofactor evidence="1">
        <name>a divalent metal cation</name>
        <dbReference type="ChEBI" id="CHEBI:60240"/>
    </cofactor>
</comment>
<accession>A0A2V3J002</accession>
<dbReference type="Pfam" id="PF13359">
    <property type="entry name" value="DDE_Tnp_4"/>
    <property type="match status" value="1"/>
</dbReference>
<reference evidence="4 5" key="1">
    <citation type="journal article" date="2018" name="Mol. Biol. Evol.">
        <title>Analysis of the draft genome of the red seaweed Gracilariopsis chorda provides insights into genome size evolution in Rhodophyta.</title>
        <authorList>
            <person name="Lee J."/>
            <person name="Yang E.C."/>
            <person name="Graf L."/>
            <person name="Yang J.H."/>
            <person name="Qiu H."/>
            <person name="Zel Zion U."/>
            <person name="Chan C.X."/>
            <person name="Stephens T.G."/>
            <person name="Weber A.P.M."/>
            <person name="Boo G.H."/>
            <person name="Boo S.M."/>
            <person name="Kim K.M."/>
            <person name="Shin Y."/>
            <person name="Jung M."/>
            <person name="Lee S.J."/>
            <person name="Yim H.S."/>
            <person name="Lee J.H."/>
            <person name="Bhattacharya D."/>
            <person name="Yoon H.S."/>
        </authorList>
    </citation>
    <scope>NUCLEOTIDE SEQUENCE [LARGE SCALE GENOMIC DNA]</scope>
    <source>
        <strain evidence="4 5">SKKU-2015</strain>
        <tissue evidence="4">Whole body</tissue>
    </source>
</reference>
<dbReference type="STRING" id="448386.A0A2V3J002"/>
<dbReference type="OrthoDB" id="5978526at2759"/>
<evidence type="ECO:0000259" key="3">
    <source>
        <dbReference type="Pfam" id="PF13359"/>
    </source>
</evidence>
<dbReference type="PANTHER" id="PTHR34615:SF1">
    <property type="entry name" value="PX DOMAIN-CONTAINING PROTEIN"/>
    <property type="match status" value="1"/>
</dbReference>
<sequence>MIFMVRQTDYSIGAARIRVQSCVRHVFLANQLEEDPALLLALWRRFKRAKSDLRNIRDRLHRIRNYTFNINALSEEQCLHDFRFRRNDIGRISRIIGWQLHHTSRNRYQCDAVTAACILFKRLSCTHTWYDMEPMFGMRYSHISEIFWDAIEKFVEYKGHLVTNLQSELLQSRAHIYSEAIRRRGSPLPRCVGFIDCPKIEMCRPGGLASNQRSCFSGHTRKHCLKYLTISTPDGLIFYLYGPEVGRRHDMTVMRRSDIESNMESSLVIEGTQYYVYGDPAFGLRPWLQTAFDRENATEDELKYNCSMNTIRTSVEWNYKDLKQIWTRNAFSRLLRVRQFPVALFYIASALLLNFKTCIEKGGQASYYFDCDAPSFDVYSTL</sequence>
<organism evidence="4 5">
    <name type="scientific">Gracilariopsis chorda</name>
    <dbReference type="NCBI Taxonomy" id="448386"/>
    <lineage>
        <taxon>Eukaryota</taxon>
        <taxon>Rhodophyta</taxon>
        <taxon>Florideophyceae</taxon>
        <taxon>Rhodymeniophycidae</taxon>
        <taxon>Gracilariales</taxon>
        <taxon>Gracilariaceae</taxon>
        <taxon>Gracilariopsis</taxon>
    </lineage>
</organism>
<protein>
    <recommendedName>
        <fullName evidence="3">DDE Tnp4 domain-containing protein</fullName>
    </recommendedName>
</protein>
<gene>
    <name evidence="4" type="ORF">BWQ96_02612</name>
</gene>
<dbReference type="Proteomes" id="UP000247409">
    <property type="component" value="Unassembled WGS sequence"/>
</dbReference>
<proteinExistence type="predicted"/>
<dbReference type="AlphaFoldDB" id="A0A2V3J002"/>
<keyword evidence="2" id="KW-0479">Metal-binding</keyword>
<comment type="caution">
    <text evidence="4">The sequence shown here is derived from an EMBL/GenBank/DDBJ whole genome shotgun (WGS) entry which is preliminary data.</text>
</comment>
<name>A0A2V3J002_9FLOR</name>